<dbReference type="OrthoDB" id="671439at2759"/>
<dbReference type="InterPro" id="IPR013830">
    <property type="entry name" value="SGNH_hydro"/>
</dbReference>
<proteinExistence type="predicted"/>
<dbReference type="InterPro" id="IPR045136">
    <property type="entry name" value="Iah1-like"/>
</dbReference>
<dbReference type="Pfam" id="PF13472">
    <property type="entry name" value="Lipase_GDSL_2"/>
    <property type="match status" value="1"/>
</dbReference>
<keyword evidence="3" id="KW-1185">Reference proteome</keyword>
<dbReference type="CDD" id="cd01838">
    <property type="entry name" value="Isoamyl_acetate_hydrolase_like"/>
    <property type="match status" value="1"/>
</dbReference>
<sequence>MSLDYDKFVLFGDSITQYGSNETRGYSIQPALQELYVRKLDVLNRGFSGYNSRHGRIILPKIIEAENTKSTRVKLMTIFWGTNDAVETFQHVDIKEYEQNIDFMIKLAKSNDIKVIVLGPALHDDYTYTKRYEQGLVVFPDTAKNSVNGEYSEVAKKVATQNCVPFVDLWTLFLEYGGWKNGIDPDLINAKDYPKIKELLVDGVHFNPQGYRIVFDGIQKAIKTYYPDLYYEKVPDHLPLWRSLIDKELDDEELEEFLLTSKLHQTVTK</sequence>
<dbReference type="InterPro" id="IPR036514">
    <property type="entry name" value="SGNH_hydro_sf"/>
</dbReference>
<gene>
    <name evidence="2" type="ORF">BRENAR_LOCUS522</name>
</gene>
<accession>A0A448YFY3</accession>
<name>A0A448YFY3_BRENA</name>
<dbReference type="AlphaFoldDB" id="A0A448YFY3"/>
<organism evidence="2 3">
    <name type="scientific">Brettanomyces naardenensis</name>
    <name type="common">Yeast</name>
    <dbReference type="NCBI Taxonomy" id="13370"/>
    <lineage>
        <taxon>Eukaryota</taxon>
        <taxon>Fungi</taxon>
        <taxon>Dikarya</taxon>
        <taxon>Ascomycota</taxon>
        <taxon>Saccharomycotina</taxon>
        <taxon>Pichiomycetes</taxon>
        <taxon>Pichiales</taxon>
        <taxon>Pichiaceae</taxon>
        <taxon>Brettanomyces</taxon>
    </lineage>
</organism>
<dbReference type="InParanoid" id="A0A448YFY3"/>
<dbReference type="Proteomes" id="UP000290900">
    <property type="component" value="Unassembled WGS sequence"/>
</dbReference>
<dbReference type="EMBL" id="CAACVR010000001">
    <property type="protein sequence ID" value="VEU19786.1"/>
    <property type="molecule type" value="Genomic_DNA"/>
</dbReference>
<protein>
    <submittedName>
        <fullName evidence="2">DEKNAAC100147</fullName>
    </submittedName>
</protein>
<reference evidence="2 3" key="1">
    <citation type="submission" date="2018-12" db="EMBL/GenBank/DDBJ databases">
        <authorList>
            <person name="Tiukova I."/>
            <person name="Dainat J."/>
        </authorList>
    </citation>
    <scope>NUCLEOTIDE SEQUENCE [LARGE SCALE GENOMIC DNA]</scope>
</reference>
<dbReference type="STRING" id="13370.A0A448YFY3"/>
<evidence type="ECO:0000313" key="2">
    <source>
        <dbReference type="EMBL" id="VEU19786.1"/>
    </source>
</evidence>
<dbReference type="PANTHER" id="PTHR14209:SF19">
    <property type="entry name" value="ISOAMYL ACETATE-HYDROLYZING ESTERASE 1 HOMOLOG"/>
    <property type="match status" value="1"/>
</dbReference>
<dbReference type="Gene3D" id="3.40.50.1110">
    <property type="entry name" value="SGNH hydrolase"/>
    <property type="match status" value="1"/>
</dbReference>
<evidence type="ECO:0000313" key="3">
    <source>
        <dbReference type="Proteomes" id="UP000290900"/>
    </source>
</evidence>
<evidence type="ECO:0000259" key="1">
    <source>
        <dbReference type="Pfam" id="PF13472"/>
    </source>
</evidence>
<dbReference type="PANTHER" id="PTHR14209">
    <property type="entry name" value="ISOAMYL ACETATE-HYDROLYZING ESTERASE 1"/>
    <property type="match status" value="1"/>
</dbReference>
<feature type="domain" description="SGNH hydrolase-type esterase" evidence="1">
    <location>
        <begin position="10"/>
        <end position="213"/>
    </location>
</feature>
<dbReference type="SUPFAM" id="SSF52266">
    <property type="entry name" value="SGNH hydrolase"/>
    <property type="match status" value="1"/>
</dbReference>